<dbReference type="RefSeq" id="WP_379911942.1">
    <property type="nucleotide sequence ID" value="NZ_JBHUDD010000002.1"/>
</dbReference>
<feature type="transmembrane region" description="Helical" evidence="14">
    <location>
        <begin position="45"/>
        <end position="65"/>
    </location>
</feature>
<feature type="transmembrane region" description="Helical" evidence="14">
    <location>
        <begin position="21"/>
        <end position="39"/>
    </location>
</feature>
<dbReference type="GO" id="GO:0006508">
    <property type="term" value="P:proteolysis"/>
    <property type="evidence" value="ECO:0007669"/>
    <property type="project" value="UniProtKB-KW"/>
</dbReference>
<evidence type="ECO:0000256" key="1">
    <source>
        <dbReference type="ARBA" id="ARBA00004651"/>
    </source>
</evidence>
<evidence type="ECO:0000256" key="13">
    <source>
        <dbReference type="ARBA" id="ARBA00023136"/>
    </source>
</evidence>
<evidence type="ECO:0000256" key="14">
    <source>
        <dbReference type="PIRNR" id="PIRNR006404"/>
    </source>
</evidence>
<keyword evidence="3" id="KW-1003">Cell membrane</keyword>
<gene>
    <name evidence="17" type="ORF">ACFTOW_00410</name>
</gene>
<dbReference type="PROSITE" id="PS51371">
    <property type="entry name" value="CBS"/>
    <property type="match status" value="2"/>
</dbReference>
<evidence type="ECO:0000313" key="17">
    <source>
        <dbReference type="EMBL" id="MFD1507876.1"/>
    </source>
</evidence>
<keyword evidence="5 14" id="KW-0812">Transmembrane</keyword>
<comment type="cofactor">
    <cofactor evidence="14">
        <name>Zn(2+)</name>
        <dbReference type="ChEBI" id="CHEBI:29105"/>
    </cofactor>
    <text evidence="14">Binds 1 zinc ion per subunit.</text>
</comment>
<dbReference type="SMART" id="SM00116">
    <property type="entry name" value="CBS"/>
    <property type="match status" value="2"/>
</dbReference>
<dbReference type="InterPro" id="IPR016483">
    <property type="entry name" value="UCP006404_Pept_M50_CBS"/>
</dbReference>
<dbReference type="CDD" id="cd06164">
    <property type="entry name" value="S2P-M50_SpoIVFB_CBS"/>
    <property type="match status" value="1"/>
</dbReference>
<evidence type="ECO:0000256" key="9">
    <source>
        <dbReference type="ARBA" id="ARBA00022833"/>
    </source>
</evidence>
<dbReference type="InterPro" id="IPR008915">
    <property type="entry name" value="Peptidase_M50"/>
</dbReference>
<dbReference type="PIRSF" id="PIRSF006404">
    <property type="entry name" value="UCP006404_Pept_M50_CBS"/>
    <property type="match status" value="1"/>
</dbReference>
<dbReference type="PANTHER" id="PTHR39188">
    <property type="entry name" value="MEMBRANE-ASSOCIATED ZINC METALLOPROTEASE M50B"/>
    <property type="match status" value="1"/>
</dbReference>
<dbReference type="Pfam" id="PF02163">
    <property type="entry name" value="Peptidase_M50"/>
    <property type="match status" value="2"/>
</dbReference>
<evidence type="ECO:0000256" key="6">
    <source>
        <dbReference type="ARBA" id="ARBA00022723"/>
    </source>
</evidence>
<name>A0ABW4EBN4_9RHOB</name>
<dbReference type="Gene3D" id="3.10.580.10">
    <property type="entry name" value="CBS-domain"/>
    <property type="match status" value="2"/>
</dbReference>
<dbReference type="PANTHER" id="PTHR39188:SF3">
    <property type="entry name" value="STAGE IV SPORULATION PROTEIN FB"/>
    <property type="match status" value="1"/>
</dbReference>
<keyword evidence="11 14" id="KW-0482">Metalloprotease</keyword>
<reference evidence="18" key="1">
    <citation type="journal article" date="2019" name="Int. J. Syst. Evol. Microbiol.">
        <title>The Global Catalogue of Microorganisms (GCM) 10K type strain sequencing project: providing services to taxonomists for standard genome sequencing and annotation.</title>
        <authorList>
            <consortium name="The Broad Institute Genomics Platform"/>
            <consortium name="The Broad Institute Genome Sequencing Center for Infectious Disease"/>
            <person name="Wu L."/>
            <person name="Ma J."/>
        </authorList>
    </citation>
    <scope>NUCLEOTIDE SEQUENCE [LARGE SCALE GENOMIC DNA]</scope>
    <source>
        <strain evidence="18">CGMCC 1.12477</strain>
    </source>
</reference>
<evidence type="ECO:0000256" key="10">
    <source>
        <dbReference type="ARBA" id="ARBA00022989"/>
    </source>
</evidence>
<keyword evidence="9 14" id="KW-0862">Zinc</keyword>
<keyword evidence="13 14" id="KW-0472">Membrane</keyword>
<proteinExistence type="inferred from homology"/>
<evidence type="ECO:0000256" key="11">
    <source>
        <dbReference type="ARBA" id="ARBA00023049"/>
    </source>
</evidence>
<evidence type="ECO:0000256" key="2">
    <source>
        <dbReference type="ARBA" id="ARBA00007931"/>
    </source>
</evidence>
<organism evidence="17 18">
    <name type="scientific">Lacimonas salitolerans</name>
    <dbReference type="NCBI Taxonomy" id="1323750"/>
    <lineage>
        <taxon>Bacteria</taxon>
        <taxon>Pseudomonadati</taxon>
        <taxon>Pseudomonadota</taxon>
        <taxon>Alphaproteobacteria</taxon>
        <taxon>Rhodobacterales</taxon>
        <taxon>Paracoccaceae</taxon>
        <taxon>Lacimonas</taxon>
    </lineage>
</organism>
<dbReference type="Proteomes" id="UP001597186">
    <property type="component" value="Unassembled WGS sequence"/>
</dbReference>
<evidence type="ECO:0000259" key="16">
    <source>
        <dbReference type="PROSITE" id="PS51371"/>
    </source>
</evidence>
<feature type="transmembrane region" description="Helical" evidence="14">
    <location>
        <begin position="143"/>
        <end position="161"/>
    </location>
</feature>
<evidence type="ECO:0000313" key="18">
    <source>
        <dbReference type="Proteomes" id="UP001597186"/>
    </source>
</evidence>
<comment type="caution">
    <text evidence="14">Lacks conserved residue(s) required for the propagation of feature annotation.</text>
</comment>
<keyword evidence="4 14" id="KW-0645">Protease</keyword>
<sequence length="356" mass="38333">MSWSFPIGTIRGTEIRIHATFFLLLAWIVAVAGMAGGAAAAVENLVFILALFACVVLHELGHVFMARRYGIRTPDITLLPIGGLARLERMPEDPKQEIAVALAGPAVNVVIWLILTLVLGATVQTDAIETLEDPDQGFVQRLAMVNLILVLFNMIPAFPMDGGRVFRAVLALFTDRVRATRIAARTGQALAFGFGFLGLTSGNPWLVLIAVFIFFAAGAESSDTALQDRAKGAMARDAMITAYEALSPHDTVDTAAQAVLRSTQAEFPVIGADGRLVGILTRASIITEVQADRRTARVETAMTTDIPGVQLTTPMEAVLRAMQDSPPGVAVTDRTGHFVGYITRENIGEWLILSRH</sequence>
<keyword evidence="6 14" id="KW-0479">Metal-binding</keyword>
<evidence type="ECO:0000256" key="8">
    <source>
        <dbReference type="ARBA" id="ARBA00022801"/>
    </source>
</evidence>
<feature type="transmembrane region" description="Helical" evidence="14">
    <location>
        <begin position="98"/>
        <end position="123"/>
    </location>
</feature>
<evidence type="ECO:0000256" key="4">
    <source>
        <dbReference type="ARBA" id="ARBA00022670"/>
    </source>
</evidence>
<evidence type="ECO:0000256" key="3">
    <source>
        <dbReference type="ARBA" id="ARBA00022475"/>
    </source>
</evidence>
<dbReference type="SUPFAM" id="SSF54631">
    <property type="entry name" value="CBS-domain pair"/>
    <property type="match status" value="1"/>
</dbReference>
<dbReference type="GO" id="GO:0008233">
    <property type="term" value="F:peptidase activity"/>
    <property type="evidence" value="ECO:0007669"/>
    <property type="project" value="UniProtKB-KW"/>
</dbReference>
<dbReference type="Pfam" id="PF00571">
    <property type="entry name" value="CBS"/>
    <property type="match status" value="2"/>
</dbReference>
<comment type="similarity">
    <text evidence="2 14">Belongs to the peptidase M50B family.</text>
</comment>
<evidence type="ECO:0000256" key="5">
    <source>
        <dbReference type="ARBA" id="ARBA00022692"/>
    </source>
</evidence>
<feature type="domain" description="CBS" evidence="16">
    <location>
        <begin position="239"/>
        <end position="295"/>
    </location>
</feature>
<comment type="caution">
    <text evidence="17">The sequence shown here is derived from an EMBL/GenBank/DDBJ whole genome shotgun (WGS) entry which is preliminary data.</text>
</comment>
<comment type="subcellular location">
    <subcellularLocation>
        <location evidence="1">Cell membrane</location>
        <topology evidence="1">Multi-pass membrane protein</topology>
    </subcellularLocation>
</comment>
<protein>
    <recommendedName>
        <fullName evidence="14">Zinc metalloprotease</fullName>
    </recommendedName>
</protein>
<keyword evidence="10 14" id="KW-1133">Transmembrane helix</keyword>
<evidence type="ECO:0000256" key="12">
    <source>
        <dbReference type="ARBA" id="ARBA00023122"/>
    </source>
</evidence>
<dbReference type="InterPro" id="IPR000644">
    <property type="entry name" value="CBS_dom"/>
</dbReference>
<feature type="domain" description="CBS" evidence="16">
    <location>
        <begin position="302"/>
        <end position="356"/>
    </location>
</feature>
<evidence type="ECO:0000256" key="15">
    <source>
        <dbReference type="PROSITE-ProRule" id="PRU00703"/>
    </source>
</evidence>
<evidence type="ECO:0000256" key="7">
    <source>
        <dbReference type="ARBA" id="ARBA00022737"/>
    </source>
</evidence>
<dbReference type="EMBL" id="JBHUDD010000002">
    <property type="protein sequence ID" value="MFD1507876.1"/>
    <property type="molecule type" value="Genomic_DNA"/>
</dbReference>
<keyword evidence="18" id="KW-1185">Reference proteome</keyword>
<dbReference type="InterPro" id="IPR046342">
    <property type="entry name" value="CBS_dom_sf"/>
</dbReference>
<accession>A0ABW4EBN4</accession>
<keyword evidence="7" id="KW-0677">Repeat</keyword>
<keyword evidence="12 15" id="KW-0129">CBS domain</keyword>
<keyword evidence="8 14" id="KW-0378">Hydrolase</keyword>